<dbReference type="OrthoDB" id="10254377at2759"/>
<dbReference type="InterPro" id="IPR023578">
    <property type="entry name" value="Ras_GEF_dom_sf"/>
</dbReference>
<feature type="compositionally biased region" description="Polar residues" evidence="5">
    <location>
        <begin position="237"/>
        <end position="249"/>
    </location>
</feature>
<dbReference type="GO" id="GO:0007264">
    <property type="term" value="P:small GTPase-mediated signal transduction"/>
    <property type="evidence" value="ECO:0007669"/>
    <property type="project" value="InterPro"/>
</dbReference>
<dbReference type="Proteomes" id="UP000620124">
    <property type="component" value="Unassembled WGS sequence"/>
</dbReference>
<dbReference type="PANTHER" id="PTHR11885">
    <property type="entry name" value="RIBOSOMAL PROTEIN S15P/S13E"/>
    <property type="match status" value="1"/>
</dbReference>
<feature type="region of interest" description="Disordered" evidence="5">
    <location>
        <begin position="164"/>
        <end position="279"/>
    </location>
</feature>
<feature type="compositionally biased region" description="Basic and acidic residues" evidence="5">
    <location>
        <begin position="1352"/>
        <end position="1366"/>
    </location>
</feature>
<comment type="similarity">
    <text evidence="1">Belongs to the universal ribosomal protein uS15 family.</text>
</comment>
<evidence type="ECO:0000256" key="5">
    <source>
        <dbReference type="SAM" id="MobiDB-lite"/>
    </source>
</evidence>
<dbReference type="InterPro" id="IPR000589">
    <property type="entry name" value="Ribosomal_uS15"/>
</dbReference>
<evidence type="ECO:0000259" key="6">
    <source>
        <dbReference type="PROSITE" id="PS50009"/>
    </source>
</evidence>
<dbReference type="Pfam" id="PF08069">
    <property type="entry name" value="Ribosomal_S13_N"/>
    <property type="match status" value="1"/>
</dbReference>
<dbReference type="HAMAP" id="MF_01343_A">
    <property type="entry name" value="Ribosomal_uS15_A"/>
    <property type="match status" value="1"/>
</dbReference>
<evidence type="ECO:0000256" key="1">
    <source>
        <dbReference type="ARBA" id="ARBA00008434"/>
    </source>
</evidence>
<protein>
    <recommendedName>
        <fullName evidence="6">Ras-GEF domain-containing protein</fullName>
    </recommendedName>
</protein>
<dbReference type="FunFam" id="1.10.287.10:FF:000003">
    <property type="entry name" value="40S ribosomal protein S13"/>
    <property type="match status" value="1"/>
</dbReference>
<keyword evidence="8" id="KW-1185">Reference proteome</keyword>
<name>A0A8H6WQ25_9AGAR</name>
<dbReference type="SMART" id="SM01386">
    <property type="entry name" value="Ribosomal_S13_N"/>
    <property type="match status" value="1"/>
</dbReference>
<feature type="region of interest" description="Disordered" evidence="5">
    <location>
        <begin position="892"/>
        <end position="917"/>
    </location>
</feature>
<feature type="region of interest" description="Disordered" evidence="5">
    <location>
        <begin position="301"/>
        <end position="320"/>
    </location>
</feature>
<dbReference type="GO" id="GO:0022627">
    <property type="term" value="C:cytosolic small ribosomal subunit"/>
    <property type="evidence" value="ECO:0007669"/>
    <property type="project" value="TreeGrafter"/>
</dbReference>
<feature type="compositionally biased region" description="Low complexity" evidence="5">
    <location>
        <begin position="39"/>
        <end position="65"/>
    </location>
</feature>
<organism evidence="7 8">
    <name type="scientific">Mycena venus</name>
    <dbReference type="NCBI Taxonomy" id="2733690"/>
    <lineage>
        <taxon>Eukaryota</taxon>
        <taxon>Fungi</taxon>
        <taxon>Dikarya</taxon>
        <taxon>Basidiomycota</taxon>
        <taxon>Agaricomycotina</taxon>
        <taxon>Agaricomycetes</taxon>
        <taxon>Agaricomycetidae</taxon>
        <taxon>Agaricales</taxon>
        <taxon>Marasmiineae</taxon>
        <taxon>Mycenaceae</taxon>
        <taxon>Mycena</taxon>
    </lineage>
</organism>
<dbReference type="Gene3D" id="4.10.860.130">
    <property type="match status" value="1"/>
</dbReference>
<comment type="caution">
    <text evidence="7">The sequence shown here is derived from an EMBL/GenBank/DDBJ whole genome shotgun (WGS) entry which is preliminary data.</text>
</comment>
<evidence type="ECO:0000256" key="2">
    <source>
        <dbReference type="ARBA" id="ARBA00022980"/>
    </source>
</evidence>
<dbReference type="InterPro" id="IPR012606">
    <property type="entry name" value="Ribosomal_uS15_N"/>
</dbReference>
<feature type="compositionally biased region" description="Basic and acidic residues" evidence="5">
    <location>
        <begin position="384"/>
        <end position="397"/>
    </location>
</feature>
<dbReference type="Pfam" id="PF00312">
    <property type="entry name" value="Ribosomal_S15"/>
    <property type="match status" value="1"/>
</dbReference>
<feature type="domain" description="Ras-GEF" evidence="6">
    <location>
        <begin position="1175"/>
        <end position="1493"/>
    </location>
</feature>
<dbReference type="PANTHER" id="PTHR11885:SF6">
    <property type="entry name" value="SMALL RIBOSOMAL SUBUNIT PROTEIN US15"/>
    <property type="match status" value="1"/>
</dbReference>
<reference evidence="7" key="1">
    <citation type="submission" date="2020-05" db="EMBL/GenBank/DDBJ databases">
        <title>Mycena genomes resolve the evolution of fungal bioluminescence.</title>
        <authorList>
            <person name="Tsai I.J."/>
        </authorList>
    </citation>
    <scope>NUCLEOTIDE SEQUENCE</scope>
    <source>
        <strain evidence="7">CCC161011</strain>
    </source>
</reference>
<dbReference type="GO" id="GO:0070181">
    <property type="term" value="F:small ribosomal subunit rRNA binding"/>
    <property type="evidence" value="ECO:0007669"/>
    <property type="project" value="TreeGrafter"/>
</dbReference>
<dbReference type="InterPro" id="IPR023029">
    <property type="entry name" value="Ribosomal_uS15_arc_euk"/>
</dbReference>
<dbReference type="CDD" id="cd00353">
    <property type="entry name" value="Ribosomal_S15p_S13e"/>
    <property type="match status" value="1"/>
</dbReference>
<dbReference type="SUPFAM" id="SSF47060">
    <property type="entry name" value="S15/NS1 RNA-binding domain"/>
    <property type="match status" value="1"/>
</dbReference>
<dbReference type="PROSITE" id="PS00362">
    <property type="entry name" value="RIBOSOMAL_S15"/>
    <property type="match status" value="1"/>
</dbReference>
<dbReference type="NCBIfam" id="NF006331">
    <property type="entry name" value="PRK08561.1"/>
    <property type="match status" value="1"/>
</dbReference>
<dbReference type="EMBL" id="JACAZI010000041">
    <property type="protein sequence ID" value="KAF7326699.1"/>
    <property type="molecule type" value="Genomic_DNA"/>
</dbReference>
<feature type="compositionally biased region" description="Low complexity" evidence="5">
    <location>
        <begin position="301"/>
        <end position="318"/>
    </location>
</feature>
<evidence type="ECO:0000256" key="3">
    <source>
        <dbReference type="ARBA" id="ARBA00023274"/>
    </source>
</evidence>
<feature type="region of interest" description="Disordered" evidence="5">
    <location>
        <begin position="460"/>
        <end position="499"/>
    </location>
</feature>
<dbReference type="GO" id="GO:0005085">
    <property type="term" value="F:guanyl-nucleotide exchange factor activity"/>
    <property type="evidence" value="ECO:0007669"/>
    <property type="project" value="UniProtKB-KW"/>
</dbReference>
<gene>
    <name evidence="7" type="ORF">MVEN_02607100</name>
</gene>
<dbReference type="InterPro" id="IPR036964">
    <property type="entry name" value="RASGEF_cat_dom_sf"/>
</dbReference>
<feature type="region of interest" description="Disordered" evidence="5">
    <location>
        <begin position="1075"/>
        <end position="1108"/>
    </location>
</feature>
<feature type="region of interest" description="Disordered" evidence="5">
    <location>
        <begin position="936"/>
        <end position="957"/>
    </location>
</feature>
<evidence type="ECO:0000313" key="7">
    <source>
        <dbReference type="EMBL" id="KAF7326699.1"/>
    </source>
</evidence>
<feature type="region of interest" description="Disordered" evidence="5">
    <location>
        <begin position="1347"/>
        <end position="1366"/>
    </location>
</feature>
<feature type="compositionally biased region" description="Polar residues" evidence="5">
    <location>
        <begin position="208"/>
        <end position="220"/>
    </location>
</feature>
<dbReference type="GO" id="GO:0005730">
    <property type="term" value="C:nucleolus"/>
    <property type="evidence" value="ECO:0007669"/>
    <property type="project" value="TreeGrafter"/>
</dbReference>
<feature type="region of interest" description="Disordered" evidence="5">
    <location>
        <begin position="627"/>
        <end position="649"/>
    </location>
</feature>
<dbReference type="InterPro" id="IPR009068">
    <property type="entry name" value="uS15_NS1_RNA-bd_sf"/>
</dbReference>
<feature type="compositionally biased region" description="Basic residues" evidence="5">
    <location>
        <begin position="629"/>
        <end position="639"/>
    </location>
</feature>
<feature type="region of interest" description="Disordered" evidence="5">
    <location>
        <begin position="1"/>
        <end position="67"/>
    </location>
</feature>
<dbReference type="SUPFAM" id="SSF48366">
    <property type="entry name" value="Ras GEF"/>
    <property type="match status" value="1"/>
</dbReference>
<keyword evidence="4" id="KW-0344">Guanine-nucleotide releasing factor</keyword>
<dbReference type="PROSITE" id="PS50009">
    <property type="entry name" value="RASGEF_CAT"/>
    <property type="match status" value="1"/>
</dbReference>
<dbReference type="Gene3D" id="1.10.287.10">
    <property type="entry name" value="S15/NS1, RNA-binding"/>
    <property type="match status" value="1"/>
</dbReference>
<accession>A0A8H6WQ25</accession>
<evidence type="ECO:0000256" key="4">
    <source>
        <dbReference type="PROSITE-ProRule" id="PRU00168"/>
    </source>
</evidence>
<keyword evidence="3" id="KW-0687">Ribonucleoprotein</keyword>
<dbReference type="SMART" id="SM00147">
    <property type="entry name" value="RasGEF"/>
    <property type="match status" value="1"/>
</dbReference>
<dbReference type="Pfam" id="PF00617">
    <property type="entry name" value="RasGEF"/>
    <property type="match status" value="1"/>
</dbReference>
<keyword evidence="2" id="KW-0689">Ribosomal protein</keyword>
<dbReference type="GO" id="GO:0006412">
    <property type="term" value="P:translation"/>
    <property type="evidence" value="ECO:0007669"/>
    <property type="project" value="InterPro"/>
</dbReference>
<dbReference type="FunFam" id="4.10.860.130:FF:000001">
    <property type="entry name" value="40S ribosomal protein S13"/>
    <property type="match status" value="1"/>
</dbReference>
<feature type="region of interest" description="Disordered" evidence="5">
    <location>
        <begin position="363"/>
        <end position="397"/>
    </location>
</feature>
<dbReference type="InterPro" id="IPR001895">
    <property type="entry name" value="RASGEF_cat_dom"/>
</dbReference>
<evidence type="ECO:0000313" key="8">
    <source>
        <dbReference type="Proteomes" id="UP000620124"/>
    </source>
</evidence>
<dbReference type="GO" id="GO:0003735">
    <property type="term" value="F:structural constituent of ribosome"/>
    <property type="evidence" value="ECO:0007669"/>
    <property type="project" value="InterPro"/>
</dbReference>
<proteinExistence type="inferred from homology"/>
<sequence length="1684" mass="183806">MTSGLPIPPTADRSEESYVLPEIPVDSRLDFEPSSPPGLSTSPDLSTSALSSASSLQSPASSSDSHGSRVLLPIPTLSNNGSQASFTFSEVDVDGSLLDPLPPEIGAADLSIAPDGSFVETSSGAAARELKRRYDQHYGVNLSVRSPYAITALINQHGREVYRVGNREKKTPPAAATSVDIDERVSQPSTPSESSRARSPRRSRLSVTMFNKTGSVSGRPQTAGGTGPRKLRKTRSFSEMASLSPTAATGPNARPTGRGHSQSVTEADLVGPPRTTTTTEISVPRVGDMFVDVMGWLPPSGSSTSLSSQSRSGEPSSSRAHAVLAHPFGPTISFESPSRKPNVEFLPTPRLLREMQSFESGLTAKQTDLEREPFFDGASADGSDGSRPRSAFRPETELHSRYSTDVFDVLQTYRGLPLLEKLAPGEETTVIKMSLSSDNTAAPRDDPRFVIWGELIPEGRERDPDELSQGSHGHTDGSSSAPSSSISKKRSVKSTGKGKAVEAPPVLKLPGAEDGGAQKVLVAATIERWIAQLTSDLNYDELLNFFFDVPHIHQRDEMVRRVVRVRTFVAIRYWLLTFFTVDFLPDRELRLLVAHWLNTLIRDPILTKHTDGLSIVRKLKKVAKDCKKVHTRAPSKPKQPRPTSVKAAPSDNLLGESFAAATRKASAEDEDSDVDLDFLPDEQALPDPVGISGGDLANAHLSTVHLGSSARASTMPLSSLSILQRTDPNVESPGAAPPFMQSPATLPIHHSTLSRVFVKTIGRLGRWKRVLNQRNTTGELTVGRDLLNVNGGVEQYLKMIGQVPPIVHSRAVVTPTPAVAVVTPPAPVTAVDPAPTSVPPVVTTVSPPSPSPVGAPPEYAESIAESVIPAPAAEPELSAPATEDTASIVSENLEVSSPARPDSLDGRPSSFRSTSTDSFGSAWQFEVMSIDELDLSDTSSDEHVGGDGPAVPPGLRQPVRRLPLRREFEFVRRSDSVSSMGLQSAGHSSAVSSASDAEPIAGGAIHQWQMNALVDSLSDDEENGDVEAALNRLEGQINHTKQQEKASKVDVWMRTMRERFLNGDYDEDVVRHFSDDEEEYETPSSNDDPAVDAEADANDPHDITIVEPGAGGEARASVDAVVTPVMAQSVHQSPPRPADEAKPALEDAVPLEILQSRMPPWRCIPAAILTNSAFRVEILAGHFAMIDRELFMGVKFEEVLDDWMAYEDVEVLDWAQFLKDRARWKSEPEWADKISALGAVRARFNLMTNFIVSEVVLSPPNERHAVVAKFIRIAWHSYLLSSFNTLVAIISGLRSPWITQAIKAWKGVGRWEMRVFNDLKEYVTSADDFKYIRQAIADTKSQDHASVVSGDADVRGSKHKSMTTDHKPSSACVPFIGVYLSQLHRHNQLPDLIDPTAPTEPVGIDPVTSNFDAPSHPEVFSALAPLPPSMHLEPLINVHKQRMIAGVIKSMVAGQHLASRFQYQTEKRLYQKCLRLRGLDTAAVRAALAMYPTPRVRGLDPESFQRALQVQKVLAARRPDTHPQDSPPKLNSPWVACTLPERAFRPPHSPYRRAPPVWLKTTPEEIVEQIVKLARKGLTPSQIGVTLRDSHGVPQVRFLTGNKILRILKSQGLGPSIPEDLWHLIKKAVAVRKHLEVNRKDKDSKFRLILIESRIHRLARYYKTKQQIPPTFKYDSATASTLIA</sequence>
<dbReference type="Gene3D" id="1.10.840.10">
    <property type="entry name" value="Ras guanine-nucleotide exchange factors catalytic domain"/>
    <property type="match status" value="1"/>
</dbReference>
<dbReference type="SMART" id="SM01387">
    <property type="entry name" value="Ribosomal_S15"/>
    <property type="match status" value="1"/>
</dbReference>